<dbReference type="PROSITE" id="PS50977">
    <property type="entry name" value="HTH_TETR_2"/>
    <property type="match status" value="1"/>
</dbReference>
<evidence type="ECO:0000313" key="5">
    <source>
        <dbReference type="Proteomes" id="UP000051296"/>
    </source>
</evidence>
<gene>
    <name evidence="4" type="ORF">IV68_GL000207</name>
</gene>
<evidence type="ECO:0000256" key="2">
    <source>
        <dbReference type="PROSITE-ProRule" id="PRU00335"/>
    </source>
</evidence>
<protein>
    <submittedName>
        <fullName evidence="4">TetR family transcriptional regulator</fullName>
    </submittedName>
</protein>
<dbReference type="RefSeq" id="WP_022791099.1">
    <property type="nucleotide sequence ID" value="NZ_ATUU01000001.1"/>
</dbReference>
<proteinExistence type="predicted"/>
<dbReference type="InParanoid" id="A0A0R2FY87"/>
<keyword evidence="1 2" id="KW-0238">DNA-binding</keyword>
<sequence length="199" mass="22062">MRRRDENKVAALEASTLAIVQNQGLSQLSISKLAKQAGVSVATAYIYYENKADLLGKLYQRVQERLIFAVPSPAANQPIQAQFNQVMQAYAHNFLAHPADVTFLAAMTANPEYFPAREERGDSLLGPAMMAVIKAAYQADGLQTGNVDLLLAQGLYPLEWLLESRLQHGLSVQQDEIDTLIKMAERAIFRPSMLADERI</sequence>
<dbReference type="Pfam" id="PF00440">
    <property type="entry name" value="TetR_N"/>
    <property type="match status" value="1"/>
</dbReference>
<name>A0A0R2FY87_9LACO</name>
<dbReference type="PATRIC" id="fig|1123500.6.peg.205"/>
<evidence type="ECO:0000256" key="1">
    <source>
        <dbReference type="ARBA" id="ARBA00023125"/>
    </source>
</evidence>
<dbReference type="Proteomes" id="UP000051296">
    <property type="component" value="Unassembled WGS sequence"/>
</dbReference>
<dbReference type="eggNOG" id="COG1309">
    <property type="taxonomic scope" value="Bacteria"/>
</dbReference>
<evidence type="ECO:0000313" key="4">
    <source>
        <dbReference type="EMBL" id="KRN33409.1"/>
    </source>
</evidence>
<dbReference type="PANTHER" id="PTHR43479:SF11">
    <property type="entry name" value="ACREF_ENVCD OPERON REPRESSOR-RELATED"/>
    <property type="match status" value="1"/>
</dbReference>
<dbReference type="EMBL" id="JQAX01000001">
    <property type="protein sequence ID" value="KRN33409.1"/>
    <property type="molecule type" value="Genomic_DNA"/>
</dbReference>
<evidence type="ECO:0000259" key="3">
    <source>
        <dbReference type="PROSITE" id="PS50977"/>
    </source>
</evidence>
<comment type="caution">
    <text evidence="4">The sequence shown here is derived from an EMBL/GenBank/DDBJ whole genome shotgun (WGS) entry which is preliminary data.</text>
</comment>
<dbReference type="OrthoDB" id="6430772at2"/>
<dbReference type="STRING" id="1123500.GCA_000420365_00297"/>
<feature type="domain" description="HTH tetR-type" evidence="3">
    <location>
        <begin position="6"/>
        <end position="66"/>
    </location>
</feature>
<dbReference type="AlphaFoldDB" id="A0A0R2FY87"/>
<reference evidence="4 5" key="1">
    <citation type="journal article" date="2015" name="Genome Announc.">
        <title>Expanding the biotechnology potential of lactobacilli through comparative genomics of 213 strains and associated genera.</title>
        <authorList>
            <person name="Sun Z."/>
            <person name="Harris H.M."/>
            <person name="McCann A."/>
            <person name="Guo C."/>
            <person name="Argimon S."/>
            <person name="Zhang W."/>
            <person name="Yang X."/>
            <person name="Jeffery I.B."/>
            <person name="Cooney J.C."/>
            <person name="Kagawa T.F."/>
            <person name="Liu W."/>
            <person name="Song Y."/>
            <person name="Salvetti E."/>
            <person name="Wrobel A."/>
            <person name="Rasinkangas P."/>
            <person name="Parkhill J."/>
            <person name="Rea M.C."/>
            <person name="O'Sullivan O."/>
            <person name="Ritari J."/>
            <person name="Douillard F.P."/>
            <person name="Paul Ross R."/>
            <person name="Yang R."/>
            <person name="Briner A.E."/>
            <person name="Felis G.E."/>
            <person name="de Vos W.M."/>
            <person name="Barrangou R."/>
            <person name="Klaenhammer T.R."/>
            <person name="Caufield P.W."/>
            <person name="Cui Y."/>
            <person name="Zhang H."/>
            <person name="O'Toole P.W."/>
        </authorList>
    </citation>
    <scope>NUCLEOTIDE SEQUENCE [LARGE SCALE GENOMIC DNA]</scope>
    <source>
        <strain evidence="4 5">DSM 20190</strain>
    </source>
</reference>
<dbReference type="PANTHER" id="PTHR43479">
    <property type="entry name" value="ACREF/ENVCD OPERON REPRESSOR-RELATED"/>
    <property type="match status" value="1"/>
</dbReference>
<dbReference type="InterPro" id="IPR009057">
    <property type="entry name" value="Homeodomain-like_sf"/>
</dbReference>
<dbReference type="InterPro" id="IPR050624">
    <property type="entry name" value="HTH-type_Tx_Regulator"/>
</dbReference>
<dbReference type="Gene3D" id="1.10.357.10">
    <property type="entry name" value="Tetracycline Repressor, domain 2"/>
    <property type="match status" value="1"/>
</dbReference>
<organism evidence="4 5">
    <name type="scientific">Weissella halotolerans DSM 20190</name>
    <dbReference type="NCBI Taxonomy" id="1123500"/>
    <lineage>
        <taxon>Bacteria</taxon>
        <taxon>Bacillati</taxon>
        <taxon>Bacillota</taxon>
        <taxon>Bacilli</taxon>
        <taxon>Lactobacillales</taxon>
        <taxon>Lactobacillaceae</taxon>
        <taxon>Weissella</taxon>
    </lineage>
</organism>
<accession>A0A0R2FY87</accession>
<dbReference type="InterPro" id="IPR001647">
    <property type="entry name" value="HTH_TetR"/>
</dbReference>
<dbReference type="SUPFAM" id="SSF46689">
    <property type="entry name" value="Homeodomain-like"/>
    <property type="match status" value="1"/>
</dbReference>
<feature type="DNA-binding region" description="H-T-H motif" evidence="2">
    <location>
        <begin position="29"/>
        <end position="48"/>
    </location>
</feature>
<dbReference type="GO" id="GO:0003677">
    <property type="term" value="F:DNA binding"/>
    <property type="evidence" value="ECO:0007669"/>
    <property type="project" value="UniProtKB-UniRule"/>
</dbReference>
<keyword evidence="5" id="KW-1185">Reference proteome</keyword>